<evidence type="ECO:0000256" key="2">
    <source>
        <dbReference type="ARBA" id="ARBA00007251"/>
    </source>
</evidence>
<dbReference type="GO" id="GO:0005851">
    <property type="term" value="C:eukaryotic translation initiation factor 2B complex"/>
    <property type="evidence" value="ECO:0007669"/>
    <property type="project" value="TreeGrafter"/>
</dbReference>
<comment type="caution">
    <text evidence="11">The sequence shown here is derived from an EMBL/GenBank/DDBJ whole genome shotgun (WGS) entry which is preliminary data.</text>
</comment>
<dbReference type="AlphaFoldDB" id="A0A812E1H1"/>
<dbReference type="InterPro" id="IPR037171">
    <property type="entry name" value="NagB/RpiA_transferase-like"/>
</dbReference>
<gene>
    <name evidence="11" type="ORF">SPHA_64676</name>
</gene>
<dbReference type="InterPro" id="IPR042529">
    <property type="entry name" value="IF_2B-like_C"/>
</dbReference>
<dbReference type="Pfam" id="PF01008">
    <property type="entry name" value="IF-2B"/>
    <property type="match status" value="1"/>
</dbReference>
<comment type="function">
    <text evidence="6">Acts as a component of the translation initiation factor 2B (eIF2B) complex, which catalyzes the exchange of GDP for GTP on eukaryotic initiation factor 2 (eIF2) gamma subunit. Its guanine nucleotide exchange factor activity is repressed when bound to eIF2 complex phosphorylated on the alpha subunit, thereby limiting the amount of methionyl-initiator methionine tRNA available to the ribosome and consequently global translation is repressed.</text>
</comment>
<evidence type="ECO:0000256" key="3">
    <source>
        <dbReference type="ARBA" id="ARBA00022490"/>
    </source>
</evidence>
<evidence type="ECO:0000313" key="12">
    <source>
        <dbReference type="Proteomes" id="UP000597762"/>
    </source>
</evidence>
<dbReference type="PANTHER" id="PTHR45860">
    <property type="entry name" value="TRANSLATION INITIATION FACTOR EIF-2B SUBUNIT ALPHA"/>
    <property type="match status" value="1"/>
</dbReference>
<organism evidence="11 12">
    <name type="scientific">Acanthosepion pharaonis</name>
    <name type="common">Pharaoh cuttlefish</name>
    <name type="synonym">Sepia pharaonis</name>
    <dbReference type="NCBI Taxonomy" id="158019"/>
    <lineage>
        <taxon>Eukaryota</taxon>
        <taxon>Metazoa</taxon>
        <taxon>Spiralia</taxon>
        <taxon>Lophotrochozoa</taxon>
        <taxon>Mollusca</taxon>
        <taxon>Cephalopoda</taxon>
        <taxon>Coleoidea</taxon>
        <taxon>Decapodiformes</taxon>
        <taxon>Sepiida</taxon>
        <taxon>Sepiina</taxon>
        <taxon>Sepiidae</taxon>
        <taxon>Acanthosepion</taxon>
    </lineage>
</organism>
<keyword evidence="12" id="KW-1185">Reference proteome</keyword>
<sequence>MDGCRRMKTETDILNYFDDIIENHPETTPALAAVKTLIEIVKNGEATTLKELRESLTKAEEILDKRDQSGTSLKSACQLYLRFITFTSLDQEEFKTKLVERGELFLEKVAKSQTKISKLCSPFLCDGTTILTHSRSRVVFKVLKDAANEKKRFNVFVAESQPDKSGHKLVKELKDYGIPAQVILDAAVSSVMPDVDLVLIGAESVVESGGIINKIGTFNIALAAKAFNKPVYVVVEFFKFARFFPLSQKDLPKKFQYHASLDKDLNSKHPVVDYTPPLYISMLFTDLGILLPSAVSDELIKLYC</sequence>
<evidence type="ECO:0000256" key="6">
    <source>
        <dbReference type="ARBA" id="ARBA00043898"/>
    </source>
</evidence>
<dbReference type="InterPro" id="IPR042528">
    <property type="entry name" value="elF-2B_alpha_N"/>
</dbReference>
<evidence type="ECO:0000256" key="1">
    <source>
        <dbReference type="ARBA" id="ARBA00004514"/>
    </source>
</evidence>
<dbReference type="GO" id="GO:0003743">
    <property type="term" value="F:translation initiation factor activity"/>
    <property type="evidence" value="ECO:0007669"/>
    <property type="project" value="UniProtKB-KW"/>
</dbReference>
<keyword evidence="4" id="KW-0396">Initiation factor</keyword>
<dbReference type="EMBL" id="CAHIKZ030004657">
    <property type="protein sequence ID" value="CAE1313570.1"/>
    <property type="molecule type" value="Genomic_DNA"/>
</dbReference>
<proteinExistence type="inferred from homology"/>
<reference evidence="11" key="1">
    <citation type="submission" date="2021-01" db="EMBL/GenBank/DDBJ databases">
        <authorList>
            <person name="Li R."/>
            <person name="Bekaert M."/>
        </authorList>
    </citation>
    <scope>NUCLEOTIDE SEQUENCE</scope>
    <source>
        <strain evidence="11">Farmed</strain>
    </source>
</reference>
<dbReference type="Gene3D" id="1.20.120.1070">
    <property type="entry name" value="Translation initiation factor eIF-2B, N-terminal domain"/>
    <property type="match status" value="1"/>
</dbReference>
<evidence type="ECO:0000256" key="10">
    <source>
        <dbReference type="RuleBase" id="RU003814"/>
    </source>
</evidence>
<dbReference type="GO" id="GO:0005829">
    <property type="term" value="C:cytosol"/>
    <property type="evidence" value="ECO:0007669"/>
    <property type="project" value="UniProtKB-SubCell"/>
</dbReference>
<comment type="similarity">
    <text evidence="2 10">Belongs to the eIF-2B alpha/beta/delta subunits family.</text>
</comment>
<evidence type="ECO:0000256" key="5">
    <source>
        <dbReference type="ARBA" id="ARBA00022917"/>
    </source>
</evidence>
<comment type="subunit">
    <text evidence="9">Component of the translation initiation factor 2B (eIF2B) complex which is a heterodecamer of two sets of five different subunits: alpha, beta, gamma, delta and epsilon. Subunits alpha, beta and delta comprise a regulatory subcomplex and subunits epsilon and gamma comprise a catalytic subcomplex. Within the complex, the hexameric regulatory complex resides at the center, with the two heterodimeric catalytic subcomplexes bound on opposite sides.</text>
</comment>
<keyword evidence="5" id="KW-0648">Protein biosynthesis</keyword>
<dbReference type="GO" id="GO:0005085">
    <property type="term" value="F:guanyl-nucleotide exchange factor activity"/>
    <property type="evidence" value="ECO:0007669"/>
    <property type="project" value="TreeGrafter"/>
</dbReference>
<dbReference type="Gene3D" id="3.40.50.10470">
    <property type="entry name" value="Translation initiation factor eif-2b, domain 2"/>
    <property type="match status" value="1"/>
</dbReference>
<name>A0A812E1H1_ACAPH</name>
<dbReference type="PANTHER" id="PTHR45860:SF1">
    <property type="entry name" value="TRANSLATION INITIATION FACTOR EIF-2B SUBUNIT ALPHA"/>
    <property type="match status" value="1"/>
</dbReference>
<protein>
    <recommendedName>
        <fullName evidence="7">Translation initiation factor eIF2B subunit alpha</fullName>
    </recommendedName>
    <alternativeName>
        <fullName evidence="8">eIF2B GDP-GTP exchange factor subunit alpha</fullName>
    </alternativeName>
</protein>
<evidence type="ECO:0000256" key="8">
    <source>
        <dbReference type="ARBA" id="ARBA00044236"/>
    </source>
</evidence>
<evidence type="ECO:0000256" key="9">
    <source>
        <dbReference type="ARBA" id="ARBA00046432"/>
    </source>
</evidence>
<evidence type="ECO:0000313" key="11">
    <source>
        <dbReference type="EMBL" id="CAE1313570.1"/>
    </source>
</evidence>
<dbReference type="Proteomes" id="UP000597762">
    <property type="component" value="Unassembled WGS sequence"/>
</dbReference>
<dbReference type="InterPro" id="IPR051501">
    <property type="entry name" value="eIF2B_alpha/beta/delta"/>
</dbReference>
<accession>A0A812E1H1</accession>
<evidence type="ECO:0000256" key="4">
    <source>
        <dbReference type="ARBA" id="ARBA00022540"/>
    </source>
</evidence>
<dbReference type="OrthoDB" id="10249309at2759"/>
<keyword evidence="3" id="KW-0963">Cytoplasm</keyword>
<dbReference type="InterPro" id="IPR000649">
    <property type="entry name" value="IF-2B-related"/>
</dbReference>
<evidence type="ECO:0000256" key="7">
    <source>
        <dbReference type="ARBA" id="ARBA00044208"/>
    </source>
</evidence>
<dbReference type="SUPFAM" id="SSF100950">
    <property type="entry name" value="NagB/RpiA/CoA transferase-like"/>
    <property type="match status" value="1"/>
</dbReference>
<comment type="subcellular location">
    <subcellularLocation>
        <location evidence="1">Cytoplasm</location>
        <location evidence="1">Cytosol</location>
    </subcellularLocation>
</comment>
<dbReference type="FunFam" id="3.40.50.10470:FF:000001">
    <property type="entry name" value="Translation initiation factor eIF-2B subunit alpha"/>
    <property type="match status" value="1"/>
</dbReference>